<dbReference type="GO" id="GO:0042742">
    <property type="term" value="P:defense response to bacterium"/>
    <property type="evidence" value="ECO:0007669"/>
    <property type="project" value="UniProtKB-KW"/>
</dbReference>
<evidence type="ECO:0000256" key="2">
    <source>
        <dbReference type="ARBA" id="ARBA00008022"/>
    </source>
</evidence>
<dbReference type="PANTHER" id="PTHR16877:SF0">
    <property type="entry name" value="HEPCIDIN"/>
    <property type="match status" value="1"/>
</dbReference>
<evidence type="ECO:0008006" key="11">
    <source>
        <dbReference type="Google" id="ProtNLM"/>
    </source>
</evidence>
<protein>
    <recommendedName>
        <fullName evidence="11">Hepcidin</fullName>
    </recommendedName>
</protein>
<organism evidence="9 10">
    <name type="scientific">Oryzias javanicus</name>
    <name type="common">Javanese ricefish</name>
    <name type="synonym">Aplocheilus javanicus</name>
    <dbReference type="NCBI Taxonomy" id="123683"/>
    <lineage>
        <taxon>Eukaryota</taxon>
        <taxon>Metazoa</taxon>
        <taxon>Chordata</taxon>
        <taxon>Craniata</taxon>
        <taxon>Vertebrata</taxon>
        <taxon>Euteleostomi</taxon>
        <taxon>Actinopterygii</taxon>
        <taxon>Neopterygii</taxon>
        <taxon>Teleostei</taxon>
        <taxon>Neoteleostei</taxon>
        <taxon>Acanthomorphata</taxon>
        <taxon>Ovalentaria</taxon>
        <taxon>Atherinomorphae</taxon>
        <taxon>Beloniformes</taxon>
        <taxon>Adrianichthyidae</taxon>
        <taxon>Oryziinae</taxon>
        <taxon>Oryzias</taxon>
    </lineage>
</organism>
<dbReference type="PANTHER" id="PTHR16877">
    <property type="entry name" value="HEPCIDIN"/>
    <property type="match status" value="1"/>
</dbReference>
<comment type="subcellular location">
    <subcellularLocation>
        <location evidence="1">Secreted</location>
    </subcellularLocation>
</comment>
<evidence type="ECO:0000256" key="4">
    <source>
        <dbReference type="ARBA" id="ARBA00022529"/>
    </source>
</evidence>
<dbReference type="Pfam" id="PF06446">
    <property type="entry name" value="Hepcidin"/>
    <property type="match status" value="1"/>
</dbReference>
<name>A0A3S2M8S8_ORYJA</name>
<keyword evidence="3" id="KW-0964">Secreted</keyword>
<evidence type="ECO:0000313" key="9">
    <source>
        <dbReference type="EMBL" id="RVE62299.1"/>
    </source>
</evidence>
<reference evidence="9 10" key="1">
    <citation type="submission" date="2018-11" db="EMBL/GenBank/DDBJ databases">
        <authorList>
            <person name="Lopez-Roques C."/>
            <person name="Donnadieu C."/>
            <person name="Bouchez O."/>
            <person name="Klopp C."/>
            <person name="Cabau C."/>
            <person name="Zahm M."/>
        </authorList>
    </citation>
    <scope>NUCLEOTIDE SEQUENCE [LARGE SCALE GENOMIC DNA]</scope>
    <source>
        <strain evidence="9">RS831</strain>
        <tissue evidence="9">Whole body</tissue>
    </source>
</reference>
<evidence type="ECO:0000313" key="10">
    <source>
        <dbReference type="Proteomes" id="UP000283210"/>
    </source>
</evidence>
<keyword evidence="10" id="KW-1185">Reference proteome</keyword>
<evidence type="ECO:0000256" key="3">
    <source>
        <dbReference type="ARBA" id="ARBA00022525"/>
    </source>
</evidence>
<proteinExistence type="inferred from homology"/>
<evidence type="ECO:0000256" key="7">
    <source>
        <dbReference type="ARBA" id="ARBA00023022"/>
    </source>
</evidence>
<dbReference type="InterPro" id="IPR010500">
    <property type="entry name" value="Hepcidin"/>
</dbReference>
<keyword evidence="7" id="KW-0044">Antibiotic</keyword>
<evidence type="ECO:0000256" key="6">
    <source>
        <dbReference type="ARBA" id="ARBA00022729"/>
    </source>
</evidence>
<evidence type="ECO:0000256" key="5">
    <source>
        <dbReference type="ARBA" id="ARBA00022702"/>
    </source>
</evidence>
<reference evidence="9 10" key="2">
    <citation type="submission" date="2019-01" db="EMBL/GenBank/DDBJ databases">
        <title>A chromosome length genome reference of the Java medaka (oryzias javanicus).</title>
        <authorList>
            <person name="Herpin A."/>
            <person name="Takehana Y."/>
            <person name="Naruse K."/>
            <person name="Ansai S."/>
            <person name="Kawaguchi M."/>
        </authorList>
    </citation>
    <scope>NUCLEOTIDE SEQUENCE [LARGE SCALE GENOMIC DNA]</scope>
    <source>
        <strain evidence="9">RS831</strain>
        <tissue evidence="9">Whole body</tissue>
    </source>
</reference>
<keyword evidence="8" id="KW-1015">Disulfide bond</keyword>
<keyword evidence="4" id="KW-0929">Antimicrobial</keyword>
<evidence type="ECO:0000256" key="8">
    <source>
        <dbReference type="ARBA" id="ARBA00023157"/>
    </source>
</evidence>
<dbReference type="AlphaFoldDB" id="A0A3S2M8S8"/>
<keyword evidence="6" id="KW-0732">Signal</keyword>
<accession>A0A3S2M8S8</accession>
<sequence length="156" mass="17752">MLDFHSQHHLVSCSKWIQQLLLLMRKQLLEEYKYLQSRHVPASDRRTETRVIKFKTDLTENLLQHPKMKSFIAAVSLAVLLTFVCFQESSAVPVTEVHELEGTLTDDSPLHAELKMPVTSWKTLYDIRRKREASAAGCRFCCGCCGMSGCGVCCPF</sequence>
<keyword evidence="5" id="KW-0372">Hormone</keyword>
<dbReference type="Proteomes" id="UP000283210">
    <property type="component" value="Chromosome 16"/>
</dbReference>
<dbReference type="GO" id="GO:0005179">
    <property type="term" value="F:hormone activity"/>
    <property type="evidence" value="ECO:0007669"/>
    <property type="project" value="UniProtKB-KW"/>
</dbReference>
<comment type="similarity">
    <text evidence="2">Belongs to the hepcidin family.</text>
</comment>
<dbReference type="EMBL" id="CM012452">
    <property type="protein sequence ID" value="RVE62299.1"/>
    <property type="molecule type" value="Genomic_DNA"/>
</dbReference>
<dbReference type="GO" id="GO:0005576">
    <property type="term" value="C:extracellular region"/>
    <property type="evidence" value="ECO:0007669"/>
    <property type="project" value="UniProtKB-SubCell"/>
</dbReference>
<dbReference type="GO" id="GO:0006879">
    <property type="term" value="P:intracellular iron ion homeostasis"/>
    <property type="evidence" value="ECO:0007669"/>
    <property type="project" value="InterPro"/>
</dbReference>
<gene>
    <name evidence="9" type="ORF">OJAV_G00155650</name>
</gene>
<evidence type="ECO:0000256" key="1">
    <source>
        <dbReference type="ARBA" id="ARBA00004613"/>
    </source>
</evidence>
<dbReference type="OrthoDB" id="8905640at2759"/>